<comment type="subunit">
    <text evidence="2">Monomer. Binds 30S ribosomal subunits, but not 50S ribosomal subunits or 70S ribosomes.</text>
</comment>
<sequence length="120" mass="13886">MARLRVEKVQEAIQHEISNMLLLDIKDPRIKLVTVTGVNLTDDMSQAKVFVSLYGSAEEQEQAWKALNKAKGFMRTEIAKRIRLRFAPELILEKDTSWEYGEHIDSLLRQIKENEGTKNE</sequence>
<evidence type="ECO:0000256" key="2">
    <source>
        <dbReference type="HAMAP-Rule" id="MF_00003"/>
    </source>
</evidence>
<dbReference type="GO" id="GO:0005829">
    <property type="term" value="C:cytosol"/>
    <property type="evidence" value="ECO:0007669"/>
    <property type="project" value="TreeGrafter"/>
</dbReference>
<accession>A0A1I1Y936</accession>
<dbReference type="InterPro" id="IPR023799">
    <property type="entry name" value="RbfA_dom_sf"/>
</dbReference>
<dbReference type="HAMAP" id="MF_00003">
    <property type="entry name" value="RbfA"/>
    <property type="match status" value="1"/>
</dbReference>
<dbReference type="OrthoDB" id="307788at2"/>
<evidence type="ECO:0000313" key="4">
    <source>
        <dbReference type="Proteomes" id="UP000198896"/>
    </source>
</evidence>
<dbReference type="PANTHER" id="PTHR33515:SF1">
    <property type="entry name" value="RIBOSOME-BINDING FACTOR A, CHLOROPLASTIC-RELATED"/>
    <property type="match status" value="1"/>
</dbReference>
<organism evidence="3 4">
    <name type="scientific">Succiniclasticum ruminis DSM 9236</name>
    <dbReference type="NCBI Taxonomy" id="1123323"/>
    <lineage>
        <taxon>Bacteria</taxon>
        <taxon>Bacillati</taxon>
        <taxon>Bacillota</taxon>
        <taxon>Negativicutes</taxon>
        <taxon>Acidaminococcales</taxon>
        <taxon>Acidaminococcaceae</taxon>
        <taxon>Succiniclasticum</taxon>
    </lineage>
</organism>
<dbReference type="RefSeq" id="WP_093912670.1">
    <property type="nucleotide sequence ID" value="NZ_FONL01000002.1"/>
</dbReference>
<dbReference type="GO" id="GO:0043024">
    <property type="term" value="F:ribosomal small subunit binding"/>
    <property type="evidence" value="ECO:0007669"/>
    <property type="project" value="TreeGrafter"/>
</dbReference>
<dbReference type="Gene3D" id="3.30.300.20">
    <property type="match status" value="1"/>
</dbReference>
<proteinExistence type="inferred from homology"/>
<dbReference type="GO" id="GO:0030490">
    <property type="term" value="P:maturation of SSU-rRNA"/>
    <property type="evidence" value="ECO:0007669"/>
    <property type="project" value="UniProtKB-UniRule"/>
</dbReference>
<dbReference type="SUPFAM" id="SSF89919">
    <property type="entry name" value="Ribosome-binding factor A, RbfA"/>
    <property type="match status" value="1"/>
</dbReference>
<dbReference type="Pfam" id="PF02033">
    <property type="entry name" value="RBFA"/>
    <property type="match status" value="1"/>
</dbReference>
<gene>
    <name evidence="2" type="primary">rbfA</name>
    <name evidence="3" type="ORF">SAMN05216245_10285</name>
</gene>
<protein>
    <recommendedName>
        <fullName evidence="2">Ribosome-binding factor A</fullName>
    </recommendedName>
</protein>
<comment type="function">
    <text evidence="2">One of several proteins that assist in the late maturation steps of the functional core of the 30S ribosomal subunit. Associates with free 30S ribosomal subunits (but not with 30S subunits that are part of 70S ribosomes or polysomes). Required for efficient processing of 16S rRNA. May interact with the 5'-terminal helix region of 16S rRNA.</text>
</comment>
<dbReference type="STRING" id="1123323.SAMN05216245_10285"/>
<dbReference type="PANTHER" id="PTHR33515">
    <property type="entry name" value="RIBOSOME-BINDING FACTOR A, CHLOROPLASTIC-RELATED"/>
    <property type="match status" value="1"/>
</dbReference>
<dbReference type="EMBL" id="FONL01000002">
    <property type="protein sequence ID" value="SFE15852.1"/>
    <property type="molecule type" value="Genomic_DNA"/>
</dbReference>
<keyword evidence="2" id="KW-0963">Cytoplasm</keyword>
<keyword evidence="4" id="KW-1185">Reference proteome</keyword>
<dbReference type="InterPro" id="IPR015946">
    <property type="entry name" value="KH_dom-like_a/b"/>
</dbReference>
<reference evidence="3 4" key="1">
    <citation type="submission" date="2016-10" db="EMBL/GenBank/DDBJ databases">
        <authorList>
            <person name="de Groot N.N."/>
        </authorList>
    </citation>
    <scope>NUCLEOTIDE SEQUENCE [LARGE SCALE GENOMIC DNA]</scope>
    <source>
        <strain evidence="3 4">DSM 9236</strain>
    </source>
</reference>
<comment type="subcellular location">
    <subcellularLocation>
        <location evidence="2">Cytoplasm</location>
    </subcellularLocation>
</comment>
<dbReference type="Proteomes" id="UP000198896">
    <property type="component" value="Unassembled WGS sequence"/>
</dbReference>
<name>A0A1I1Y936_9FIRM</name>
<evidence type="ECO:0000256" key="1">
    <source>
        <dbReference type="ARBA" id="ARBA00022517"/>
    </source>
</evidence>
<dbReference type="InterPro" id="IPR000238">
    <property type="entry name" value="RbfA"/>
</dbReference>
<comment type="similarity">
    <text evidence="2">Belongs to the RbfA family.</text>
</comment>
<evidence type="ECO:0000313" key="3">
    <source>
        <dbReference type="EMBL" id="SFE15852.1"/>
    </source>
</evidence>
<keyword evidence="1 2" id="KW-0690">Ribosome biogenesis</keyword>
<dbReference type="NCBIfam" id="TIGR00082">
    <property type="entry name" value="rbfA"/>
    <property type="match status" value="1"/>
</dbReference>
<dbReference type="AlphaFoldDB" id="A0A1I1Y936"/>